<dbReference type="Gene3D" id="3.40.50.12780">
    <property type="entry name" value="N-terminal domain of ligase-like"/>
    <property type="match status" value="1"/>
</dbReference>
<sequence length="1020" mass="107949">MAAAKFPAQGRPAVSLAQEGIWFLDRLGSGASALVLRRGYRVTGGLDAAALRDAWRAVLVRHQVLRTGIVPEDGVPIPHAVPVLADGPVDLATGPVVALTVTRTGPREHRVTLTAHRAVADADSLAFLAEDLSATYARPGAPGRAARPFADYVAWEREARDASWWRGARRYWSRELTVPPPAPPFDRDPGTDVPPSAVPFDWGPETAAMVASLAREHGTTPVVVVLAAFQSLLLRYNGGGAVPVMVPMDARPAGFERTVGPLTNPVVVCGRPEDEPTFAAMVAAAARSYAEAREHRLVPFTEVVRVTGADRDRIPWSDATLVPPGPEARLVLGDALVEPDPVADAEPADLCLSLDDLDASVRGRLGHRADPSSPAPAALPGHLRTFLRAAAGRPGALVADLPFEDRDRTEIVARSGGTADPDAPREPVHAMLGRHPDADAMTWPGGRLTYRDLLADATALAARLRAAGAGGAPADGAPVAIRMPHGPAQLTASIAAHLAGGHVLWFGSGDAGERGRTVLAELKPACLVTETPDDPLERWFQDHLGGTLVHPGHGDGAEPIAPPPVLDLDRTAYVAYTSGSTGKPKGIAHTHGALAQFATWMARAWGIGRGSRVALWVTPEHDPSLCEVFATLAAGGTLCVVPDRIRLNPEALLGWLADEGVTFLQTVPSFAAELLRAARDREGGWPRTLDRVVLMGEALSGALVNGLREAAPHARILNVYGPTETIAATWYEVAGPVPATVPIGRPIPGRRILVLDGRDRPCPAGVTGEIVILGPYAAAGYVGGDDASAFRPPPGTDAGTRCYRTGDLGRWRWDGVLEFRGRRDHQVKVGGNRVELADVETELAAHPSVRECAVVPVTGAHGLVTHLLAHVVPVDPAAADPDTWRAHLHRRFGASMRLIAFHTLGAALPRNIAGKVDRLRLPDPARARARRGRAPRTAAERELAGLWRDLLGAAPATAEDGFLAMGGHSLLLPVLAERIRDRFGVAVSLRDCLTHSSLAGMAALLEPDPARGSPTKRVRG</sequence>
<dbReference type="InterPro" id="IPR010071">
    <property type="entry name" value="AA_adenyl_dom"/>
</dbReference>
<dbReference type="Pfam" id="PF13193">
    <property type="entry name" value="AMP-binding_C"/>
    <property type="match status" value="1"/>
</dbReference>
<dbReference type="SUPFAM" id="SSF56801">
    <property type="entry name" value="Acetyl-CoA synthetase-like"/>
    <property type="match status" value="1"/>
</dbReference>
<dbReference type="Pfam" id="PF00501">
    <property type="entry name" value="AMP-binding"/>
    <property type="match status" value="1"/>
</dbReference>
<dbReference type="Gene3D" id="3.40.50.1820">
    <property type="entry name" value="alpha/beta hydrolase"/>
    <property type="match status" value="1"/>
</dbReference>
<dbReference type="EMBL" id="RFFG01000050">
    <property type="protein sequence ID" value="RMI40729.1"/>
    <property type="molecule type" value="Genomic_DNA"/>
</dbReference>
<dbReference type="Pfam" id="PF00668">
    <property type="entry name" value="Condensation"/>
    <property type="match status" value="1"/>
</dbReference>
<dbReference type="GO" id="GO:0044550">
    <property type="term" value="P:secondary metabolite biosynthetic process"/>
    <property type="evidence" value="ECO:0007669"/>
    <property type="project" value="TreeGrafter"/>
</dbReference>
<gene>
    <name evidence="3" type="ORF">EBO15_25415</name>
</gene>
<dbReference type="GO" id="GO:0031177">
    <property type="term" value="F:phosphopantetheine binding"/>
    <property type="evidence" value="ECO:0007669"/>
    <property type="project" value="TreeGrafter"/>
</dbReference>
<dbReference type="AlphaFoldDB" id="A0A3M2LTB6"/>
<dbReference type="InterPro" id="IPR000873">
    <property type="entry name" value="AMP-dep_synth/lig_dom"/>
</dbReference>
<evidence type="ECO:0000313" key="3">
    <source>
        <dbReference type="EMBL" id="RMI40729.1"/>
    </source>
</evidence>
<dbReference type="InterPro" id="IPR036736">
    <property type="entry name" value="ACP-like_sf"/>
</dbReference>
<comment type="caution">
    <text evidence="3">The sequence shown here is derived from an EMBL/GenBank/DDBJ whole genome shotgun (WGS) entry which is preliminary data.</text>
</comment>
<name>A0A3M2LTB6_9ACTN</name>
<dbReference type="InterPro" id="IPR045851">
    <property type="entry name" value="AMP-bd_C_sf"/>
</dbReference>
<evidence type="ECO:0000256" key="1">
    <source>
        <dbReference type="ARBA" id="ARBA00001957"/>
    </source>
</evidence>
<dbReference type="Proteomes" id="UP000282674">
    <property type="component" value="Unassembled WGS sequence"/>
</dbReference>
<dbReference type="SUPFAM" id="SSF52777">
    <property type="entry name" value="CoA-dependent acyltransferases"/>
    <property type="match status" value="2"/>
</dbReference>
<dbReference type="InterPro" id="IPR025110">
    <property type="entry name" value="AMP-bd_C"/>
</dbReference>
<dbReference type="GO" id="GO:0043041">
    <property type="term" value="P:amino acid activation for nonribosomal peptide biosynthetic process"/>
    <property type="evidence" value="ECO:0007669"/>
    <property type="project" value="TreeGrafter"/>
</dbReference>
<dbReference type="GO" id="GO:0003824">
    <property type="term" value="F:catalytic activity"/>
    <property type="evidence" value="ECO:0007669"/>
    <property type="project" value="InterPro"/>
</dbReference>
<comment type="cofactor">
    <cofactor evidence="1">
        <name>pantetheine 4'-phosphate</name>
        <dbReference type="ChEBI" id="CHEBI:47942"/>
    </cofactor>
</comment>
<evidence type="ECO:0000313" key="4">
    <source>
        <dbReference type="Proteomes" id="UP000282674"/>
    </source>
</evidence>
<dbReference type="PROSITE" id="PS50075">
    <property type="entry name" value="CARRIER"/>
    <property type="match status" value="1"/>
</dbReference>
<dbReference type="GO" id="GO:0008610">
    <property type="term" value="P:lipid biosynthetic process"/>
    <property type="evidence" value="ECO:0007669"/>
    <property type="project" value="UniProtKB-ARBA"/>
</dbReference>
<dbReference type="Gene3D" id="3.30.559.10">
    <property type="entry name" value="Chloramphenicol acetyltransferase-like domain"/>
    <property type="match status" value="2"/>
</dbReference>
<dbReference type="NCBIfam" id="TIGR01733">
    <property type="entry name" value="AA-adenyl-dom"/>
    <property type="match status" value="1"/>
</dbReference>
<dbReference type="InterPro" id="IPR023213">
    <property type="entry name" value="CAT-like_dom_sf"/>
</dbReference>
<dbReference type="InterPro" id="IPR009081">
    <property type="entry name" value="PP-bd_ACP"/>
</dbReference>
<evidence type="ECO:0000259" key="2">
    <source>
        <dbReference type="PROSITE" id="PS50075"/>
    </source>
</evidence>
<dbReference type="PANTHER" id="PTHR45527:SF1">
    <property type="entry name" value="FATTY ACID SYNTHASE"/>
    <property type="match status" value="1"/>
</dbReference>
<feature type="domain" description="Carrier" evidence="2">
    <location>
        <begin position="934"/>
        <end position="1009"/>
    </location>
</feature>
<proteinExistence type="predicted"/>
<dbReference type="PROSITE" id="PS00455">
    <property type="entry name" value="AMP_BINDING"/>
    <property type="match status" value="1"/>
</dbReference>
<dbReference type="RefSeq" id="WP_122196957.1">
    <property type="nucleotide sequence ID" value="NZ_JBHSKC010000011.1"/>
</dbReference>
<dbReference type="InterPro" id="IPR042099">
    <property type="entry name" value="ANL_N_sf"/>
</dbReference>
<dbReference type="InterPro" id="IPR029058">
    <property type="entry name" value="AB_hydrolase_fold"/>
</dbReference>
<reference evidence="3 4" key="1">
    <citation type="submission" date="2018-10" db="EMBL/GenBank/DDBJ databases">
        <title>Isolation from soil.</title>
        <authorList>
            <person name="Hu J."/>
        </authorList>
    </citation>
    <scope>NUCLEOTIDE SEQUENCE [LARGE SCALE GENOMIC DNA]</scope>
    <source>
        <strain evidence="3 4">NEAU-Ht49</strain>
    </source>
</reference>
<dbReference type="GO" id="GO:0005737">
    <property type="term" value="C:cytoplasm"/>
    <property type="evidence" value="ECO:0007669"/>
    <property type="project" value="TreeGrafter"/>
</dbReference>
<dbReference type="CDD" id="cd05930">
    <property type="entry name" value="A_NRPS"/>
    <property type="match status" value="1"/>
</dbReference>
<dbReference type="InterPro" id="IPR001242">
    <property type="entry name" value="Condensation_dom"/>
</dbReference>
<dbReference type="Gene3D" id="3.30.559.30">
    <property type="entry name" value="Nonribosomal peptide synthetase, condensation domain"/>
    <property type="match status" value="1"/>
</dbReference>
<dbReference type="Gene3D" id="3.30.300.30">
    <property type="match status" value="1"/>
</dbReference>
<keyword evidence="4" id="KW-1185">Reference proteome</keyword>
<accession>A0A3M2LTB6</accession>
<dbReference type="SUPFAM" id="SSF47336">
    <property type="entry name" value="ACP-like"/>
    <property type="match status" value="1"/>
</dbReference>
<dbReference type="OrthoDB" id="2472181at2"/>
<protein>
    <submittedName>
        <fullName evidence="3">Amino acid adenylation domain-containing protein</fullName>
    </submittedName>
</protein>
<organism evidence="3 4">
    <name type="scientific">Actinomadura harenae</name>
    <dbReference type="NCBI Taxonomy" id="2483351"/>
    <lineage>
        <taxon>Bacteria</taxon>
        <taxon>Bacillati</taxon>
        <taxon>Actinomycetota</taxon>
        <taxon>Actinomycetes</taxon>
        <taxon>Streptosporangiales</taxon>
        <taxon>Thermomonosporaceae</taxon>
        <taxon>Actinomadura</taxon>
    </lineage>
</organism>
<dbReference type="InterPro" id="IPR020845">
    <property type="entry name" value="AMP-binding_CS"/>
</dbReference>
<dbReference type="Pfam" id="PF00550">
    <property type="entry name" value="PP-binding"/>
    <property type="match status" value="1"/>
</dbReference>
<dbReference type="PANTHER" id="PTHR45527">
    <property type="entry name" value="NONRIBOSOMAL PEPTIDE SYNTHETASE"/>
    <property type="match status" value="1"/>
</dbReference>